<reference evidence="8 9" key="1">
    <citation type="journal article" date="2011" name="Proc. Natl. Acad. Sci. U.S.A.">
        <title>Niche of harmful alga Aureococcus anophagefferens revealed through ecogenomics.</title>
        <authorList>
            <person name="Gobler C.J."/>
            <person name="Berry D.L."/>
            <person name="Dyhrman S.T."/>
            <person name="Wilhelm S.W."/>
            <person name="Salamov A."/>
            <person name="Lobanov A.V."/>
            <person name="Zhang Y."/>
            <person name="Collier J.L."/>
            <person name="Wurch L.L."/>
            <person name="Kustka A.B."/>
            <person name="Dill B.D."/>
            <person name="Shah M."/>
            <person name="VerBerkmoes N.C."/>
            <person name="Kuo A."/>
            <person name="Terry A."/>
            <person name="Pangilinan J."/>
            <person name="Lindquist E.A."/>
            <person name="Lucas S."/>
            <person name="Paulsen I.T."/>
            <person name="Hattenrath-Lehmann T.K."/>
            <person name="Talmage S.C."/>
            <person name="Walker E.A."/>
            <person name="Koch F."/>
            <person name="Burson A.M."/>
            <person name="Marcoval M.A."/>
            <person name="Tang Y.Z."/>
            <person name="Lecleir G.R."/>
            <person name="Coyne K.J."/>
            <person name="Berg G.M."/>
            <person name="Bertrand E.M."/>
            <person name="Saito M.A."/>
            <person name="Gladyshev V.N."/>
            <person name="Grigoriev I.V."/>
        </authorList>
    </citation>
    <scope>NUCLEOTIDE SEQUENCE [LARGE SCALE GENOMIC DNA]</scope>
    <source>
        <strain evidence="9">CCMP 1984</strain>
    </source>
</reference>
<feature type="region of interest" description="Disordered" evidence="6">
    <location>
        <begin position="578"/>
        <end position="652"/>
    </location>
</feature>
<dbReference type="PROSITE" id="PS51192">
    <property type="entry name" value="HELICASE_ATP_BIND_1"/>
    <property type="match status" value="1"/>
</dbReference>
<keyword evidence="5" id="KW-0067">ATP-binding</keyword>
<dbReference type="PANTHER" id="PTHR47963:SF8">
    <property type="entry name" value="ATP-DEPENDENT RNA HELICASE DEAD"/>
    <property type="match status" value="1"/>
</dbReference>
<dbReference type="Gene3D" id="3.40.50.300">
    <property type="entry name" value="P-loop containing nucleotide triphosphate hydrolases"/>
    <property type="match status" value="2"/>
</dbReference>
<evidence type="ECO:0000256" key="3">
    <source>
        <dbReference type="ARBA" id="ARBA00022801"/>
    </source>
</evidence>
<dbReference type="InterPro" id="IPR014001">
    <property type="entry name" value="Helicase_ATP-bd"/>
</dbReference>
<evidence type="ECO:0000256" key="5">
    <source>
        <dbReference type="ARBA" id="ARBA00022840"/>
    </source>
</evidence>
<feature type="region of interest" description="Disordered" evidence="6">
    <location>
        <begin position="1143"/>
        <end position="1170"/>
    </location>
</feature>
<feature type="compositionally biased region" description="Low complexity" evidence="6">
    <location>
        <begin position="637"/>
        <end position="652"/>
    </location>
</feature>
<feature type="compositionally biased region" description="Basic and acidic residues" evidence="6">
    <location>
        <begin position="617"/>
        <end position="636"/>
    </location>
</feature>
<proteinExistence type="predicted"/>
<dbReference type="RefSeq" id="XP_009033917.1">
    <property type="nucleotide sequence ID" value="XM_009035669.1"/>
</dbReference>
<keyword evidence="9" id="KW-1185">Reference proteome</keyword>
<evidence type="ECO:0000313" key="9">
    <source>
        <dbReference type="Proteomes" id="UP000002729"/>
    </source>
</evidence>
<dbReference type="OrthoDB" id="206166at2759"/>
<dbReference type="Pfam" id="PF00270">
    <property type="entry name" value="DEAD"/>
    <property type="match status" value="1"/>
</dbReference>
<dbReference type="InterPro" id="IPR027417">
    <property type="entry name" value="P-loop_NTPase"/>
</dbReference>
<evidence type="ECO:0000256" key="6">
    <source>
        <dbReference type="SAM" id="MobiDB-lite"/>
    </source>
</evidence>
<dbReference type="InParanoid" id="F0XZT1"/>
<dbReference type="GO" id="GO:0016787">
    <property type="term" value="F:hydrolase activity"/>
    <property type="evidence" value="ECO:0007669"/>
    <property type="project" value="UniProtKB-KW"/>
</dbReference>
<dbReference type="SUPFAM" id="SSF52540">
    <property type="entry name" value="P-loop containing nucleoside triphosphate hydrolases"/>
    <property type="match status" value="1"/>
</dbReference>
<feature type="compositionally biased region" description="Basic and acidic residues" evidence="6">
    <location>
        <begin position="285"/>
        <end position="296"/>
    </location>
</feature>
<feature type="domain" description="Helicase ATP-binding" evidence="7">
    <location>
        <begin position="1317"/>
        <end position="1468"/>
    </location>
</feature>
<dbReference type="KEGG" id="aaf:AURANDRAFT_61824"/>
<dbReference type="Proteomes" id="UP000002729">
    <property type="component" value="Unassembled WGS sequence"/>
</dbReference>
<evidence type="ECO:0000313" key="8">
    <source>
        <dbReference type="EMBL" id="EGB11561.1"/>
    </source>
</evidence>
<name>F0XZT1_AURAN</name>
<feature type="compositionally biased region" description="Low complexity" evidence="6">
    <location>
        <begin position="593"/>
        <end position="605"/>
    </location>
</feature>
<protein>
    <recommendedName>
        <fullName evidence="1">RNA helicase</fullName>
        <ecNumber evidence="1">3.6.4.13</ecNumber>
    </recommendedName>
</protein>
<keyword evidence="4" id="KW-0347">Helicase</keyword>
<keyword evidence="2" id="KW-0547">Nucleotide-binding</keyword>
<feature type="compositionally biased region" description="Basic and acidic residues" evidence="6">
    <location>
        <begin position="1143"/>
        <end position="1152"/>
    </location>
</feature>
<sequence>MDAAATNELEDEGDVEGYPREGLCLAVLGDGRAHPAWLCRTRAPAANGRRRVLLYGDGRGASRALNPSERVDPLPGDAALCARLQQDWKDASPGDRDGLLRALDELEARRCAPPSFGAMVKSVRATMAKGPMSAFAPSACLGREFYPNLFPPRVGDAVRVLWDGDVWYEATATGKGDADARADGPARTAAAEKGPAVACGAFYGFDSGDDRELRVRYVEDGTRDSLAWPDPEGEAWLLGPPPGAAAADANRRRTSGRSGGGAAMPRDWRPLLVKTGRGKSAAFEKGPEDVGDHLGDAPRPPAKPRRAAPAPAREPAPSAATTLPPRPVETTRAWTEALAAVLDEAEAPPSPPASPRRRLRPPSPAPSSPRGADREPLRALAAARKRVARVGDALRNVAVPLAGLLDDFDDGGHGTPAKRKRDDGDEPPKDDAPPGDWPWAWDEAANARPVKALFALARALRPVADVIADLEARAKGAAPPPPERRHAVAAKVADHAVASFAGAATDADAPAAATLGDDGGRLQRAVDDVAKSWDKASADETFGPGAADADAARGSPCFALLPDTRVPEPHRSWLRRAQRAAAEHLDAKRRAADAASNASSPASDTSTKKKKKLTAKQKREEEERERKRAKQEERDAAFASRAPRPYRPPGAAARAALCGDRGVLLMETVAPPVCECLGGGVGGGALTPGSAVVTLDGADGDMLAGERGVVAASDIAQGAAAPYAGVVVTDAELGDLLRRAPRAAARWLMYRYEFAGASLSVLPYLGCGDLSPAPFINCARGPSAKEALVVGASRAGRARRAEPPRSPDARSPGKGSHRRPGERAHRWRSWGSDHIGQRVRRTVFGSDGASALGHADGTVVAWLDEHESDFVDGTGARAALWRVRYDDDGLLTGDHEDLELHELLASAKAPALEAAAAAEDAALARKANCHFAEITADDARPGLNVAASVVGVFVVATRNIAAGEPLLVSYGKEFWAGWAQRKARLDDLEAAADDLVDAARDALAAPDDARRAADDAARRSLGGTRPGDAWRSVVGVPFESARASRGAMRWRGVVVGLVVDAPDASDAERAGRFAAGDRVEGYWRGSAPPWPATVGAVGADGRLSLAYDDGGVEDDVPPGLCRAATRPPAWRATRRLAVGTWVRRIDPPKDDAPPEGPKKKKLKKPPKQEGVVAALRDDGAFDVLDDDGTLVEQCTARDWEPLLVLRYEEGHDQRVVSMAQLRHLKPQFLDARTLRRPRLDDGDGDLCPEPPVDLRRVLKDSGIKEPRENRRHREDAAASPLLRAASDWIAAGYDEQLAARLVGAGLDAPTPIQAACFRALAAGGDGVVHAETGSGKTLAYAAPLARGGRRVVVVAPGLPLVAQIRRVLDASLGAAAERFVVATPKQLIAHRVDDADVVVLDEADALLRPAGKYASAETKARKRERPAAKCLRRFVEANPEAQVVAASATVGRPLRREIDGIVRGAAPVFAEKRPSIPVLRATAPTTGRAVSAPAPLRHVVAPFWDKRTGGAPSDDALTALADALAALGGEHALVVLQDGDVGRTVRFLEGAGHAAADLATVLGGVDAVPVAAARDVRGLDLPGVSCVVSVGRPRSCDEYLHVAGRTARAGKGGLAVSLADHGDARIIRSWASQLDVAFEAAEDVGALGKFD</sequence>
<feature type="region of interest" description="Disordered" evidence="6">
    <location>
        <begin position="237"/>
        <end position="328"/>
    </location>
</feature>
<dbReference type="GeneID" id="20223625"/>
<dbReference type="GO" id="GO:0003724">
    <property type="term" value="F:RNA helicase activity"/>
    <property type="evidence" value="ECO:0007669"/>
    <property type="project" value="UniProtKB-EC"/>
</dbReference>
<evidence type="ECO:0000259" key="7">
    <source>
        <dbReference type="PROSITE" id="PS51192"/>
    </source>
</evidence>
<dbReference type="SMART" id="SM00487">
    <property type="entry name" value="DEXDc"/>
    <property type="match status" value="1"/>
</dbReference>
<organism evidence="9">
    <name type="scientific">Aureococcus anophagefferens</name>
    <name type="common">Harmful bloom alga</name>
    <dbReference type="NCBI Taxonomy" id="44056"/>
    <lineage>
        <taxon>Eukaryota</taxon>
        <taxon>Sar</taxon>
        <taxon>Stramenopiles</taxon>
        <taxon>Ochrophyta</taxon>
        <taxon>Pelagophyceae</taxon>
        <taxon>Pelagomonadales</taxon>
        <taxon>Pelagomonadaceae</taxon>
        <taxon>Aureococcus</taxon>
    </lineage>
</organism>
<dbReference type="eggNOG" id="KOG0338">
    <property type="taxonomic scope" value="Eukaryota"/>
</dbReference>
<gene>
    <name evidence="8" type="ORF">AURANDRAFT_61824</name>
</gene>
<keyword evidence="3" id="KW-0378">Hydrolase</keyword>
<dbReference type="EC" id="3.6.4.13" evidence="1"/>
<dbReference type="PANTHER" id="PTHR47963">
    <property type="entry name" value="DEAD-BOX ATP-DEPENDENT RNA HELICASE 47, MITOCHONDRIAL"/>
    <property type="match status" value="1"/>
</dbReference>
<dbReference type="GO" id="GO:0005524">
    <property type="term" value="F:ATP binding"/>
    <property type="evidence" value="ECO:0007669"/>
    <property type="project" value="UniProtKB-KW"/>
</dbReference>
<evidence type="ECO:0000256" key="4">
    <source>
        <dbReference type="ARBA" id="ARBA00022806"/>
    </source>
</evidence>
<feature type="compositionally biased region" description="Low complexity" evidence="6">
    <location>
        <begin position="237"/>
        <end position="248"/>
    </location>
</feature>
<feature type="region of interest" description="Disordered" evidence="6">
    <location>
        <begin position="343"/>
        <end position="379"/>
    </location>
</feature>
<feature type="compositionally biased region" description="Basic and acidic residues" evidence="6">
    <location>
        <begin position="799"/>
        <end position="808"/>
    </location>
</feature>
<dbReference type="GO" id="GO:0003723">
    <property type="term" value="F:RNA binding"/>
    <property type="evidence" value="ECO:0007669"/>
    <property type="project" value="TreeGrafter"/>
</dbReference>
<feature type="compositionally biased region" description="Basic and acidic residues" evidence="6">
    <location>
        <begin position="420"/>
        <end position="432"/>
    </location>
</feature>
<feature type="region of interest" description="Disordered" evidence="6">
    <location>
        <begin position="793"/>
        <end position="830"/>
    </location>
</feature>
<evidence type="ECO:0000256" key="2">
    <source>
        <dbReference type="ARBA" id="ARBA00022741"/>
    </source>
</evidence>
<dbReference type="EMBL" id="GL833122">
    <property type="protein sequence ID" value="EGB11561.1"/>
    <property type="molecule type" value="Genomic_DNA"/>
</dbReference>
<feature type="compositionally biased region" description="Low complexity" evidence="6">
    <location>
        <begin position="307"/>
        <end position="320"/>
    </location>
</feature>
<dbReference type="Gene3D" id="2.30.30.140">
    <property type="match status" value="1"/>
</dbReference>
<evidence type="ECO:0000256" key="1">
    <source>
        <dbReference type="ARBA" id="ARBA00012552"/>
    </source>
</evidence>
<dbReference type="InterPro" id="IPR050547">
    <property type="entry name" value="DEAD_box_RNA_helicases"/>
</dbReference>
<feature type="compositionally biased region" description="Basic and acidic residues" evidence="6">
    <location>
        <begin position="581"/>
        <end position="592"/>
    </location>
</feature>
<dbReference type="InterPro" id="IPR011545">
    <property type="entry name" value="DEAD/DEAH_box_helicase_dom"/>
</dbReference>
<feature type="region of interest" description="Disordered" evidence="6">
    <location>
        <begin position="401"/>
        <end position="441"/>
    </location>
</feature>
<accession>F0XZT1</accession>